<dbReference type="Proteomes" id="UP001642540">
    <property type="component" value="Unassembled WGS sequence"/>
</dbReference>
<accession>A0ABP1QII1</accession>
<keyword evidence="3 5" id="KW-1133">Transmembrane helix</keyword>
<organism evidence="7 8">
    <name type="scientific">Orchesella dallaii</name>
    <dbReference type="NCBI Taxonomy" id="48710"/>
    <lineage>
        <taxon>Eukaryota</taxon>
        <taxon>Metazoa</taxon>
        <taxon>Ecdysozoa</taxon>
        <taxon>Arthropoda</taxon>
        <taxon>Hexapoda</taxon>
        <taxon>Collembola</taxon>
        <taxon>Entomobryomorpha</taxon>
        <taxon>Entomobryoidea</taxon>
        <taxon>Orchesellidae</taxon>
        <taxon>Orchesellinae</taxon>
        <taxon>Orchesella</taxon>
    </lineage>
</organism>
<evidence type="ECO:0000256" key="2">
    <source>
        <dbReference type="ARBA" id="ARBA00022692"/>
    </source>
</evidence>
<comment type="subcellular location">
    <subcellularLocation>
        <location evidence="1">Membrane</location>
        <topology evidence="1">Multi-pass membrane protein</topology>
    </subcellularLocation>
</comment>
<feature type="transmembrane region" description="Helical" evidence="5">
    <location>
        <begin position="150"/>
        <end position="170"/>
    </location>
</feature>
<feature type="transmembrane region" description="Helical" evidence="5">
    <location>
        <begin position="126"/>
        <end position="143"/>
    </location>
</feature>
<evidence type="ECO:0000256" key="4">
    <source>
        <dbReference type="ARBA" id="ARBA00023136"/>
    </source>
</evidence>
<dbReference type="SUPFAM" id="SSF52047">
    <property type="entry name" value="RNI-like"/>
    <property type="match status" value="1"/>
</dbReference>
<keyword evidence="8" id="KW-1185">Reference proteome</keyword>
<dbReference type="SUPFAM" id="SSF103481">
    <property type="entry name" value="Multidrug resistance efflux transporter EmrE"/>
    <property type="match status" value="1"/>
</dbReference>
<sequence>MELFGIKKYLGLFLAFSASFCFSVVVLFVKILKDYGFSAYGASFWRFTGTAVLTFPLLFYYDCGPRVKNKNNNKPQESEAQSVWPAFKKENWKTWVGLLSRGILGSSSVILRYYSLQYLTIGDTSVISYATPVLVTVLAHFFLGEKCGIFSILIAIITLCGVVIVTKPPILTGAEELDTNILIGSALAVGSLICTSFYTIVTRSIRAVHFTVLTLVVGIVGVIQSFALIYFVGEFNMPGELFDSLFVAGVGILSFLGQIFTVFALKFENAGPVSLVRSCDVIFGFLFQFVFLQVAPDIFSAVGAIIVLLGVLSTGFRKWINSLPEEDKRRARWGFVLKENLIIEKVEHKRVICYASNQDFRQELSLFPDLVWKIILGYVTDPNTISALLNTSPFFHQEMKVKETGLLQLILPHLMKNACLDFPNTLKCRLVSTTIKSTVDKTFKGIRNERKSRGCSRAYPSGAYSFETAGEINTFIQHFESIPILTGNPFVKDCLHLWVFSLYFYERTIQLLTRFGHLIKELEFIMDYMHHPATLMKRLIRTLNLVPNLELLRFRFTGFPEAIQIDVDEENEETRVIDLARAFPVPPATLFPRLARLHELEFIQLDRQSKDYPSRPTYNSMREATLVMLEAYGPQLSVLKCGSEMFTMEIPVDFLTQQMSNLSELIIAGFERDYVPNCLGTVSNIQLPKLKRLSLEIMDGHLQYSFLGLLNNLRNSLEELYLWTRKIDNSCWYILHLGGFQPPMMTLPKLKHIIIEPPELNLDMDSFPFLLIKSMLTNLECLEFRISNRPALEQLPEIRVQKYFFNSYPNLKQFIWKVTREDSVETTVITRMDSEHGGMRVPSGFHMLDRSHLASNMKLAQFTIMYLIKPA</sequence>
<feature type="transmembrane region" description="Helical" evidence="5">
    <location>
        <begin position="12"/>
        <end position="32"/>
    </location>
</feature>
<dbReference type="PANTHER" id="PTHR22911">
    <property type="entry name" value="ACYL-MALONYL CONDENSING ENZYME-RELATED"/>
    <property type="match status" value="1"/>
</dbReference>
<dbReference type="PANTHER" id="PTHR22911:SF6">
    <property type="entry name" value="SOLUTE CARRIER FAMILY 35 MEMBER G1"/>
    <property type="match status" value="1"/>
</dbReference>
<keyword evidence="4 5" id="KW-0472">Membrane</keyword>
<evidence type="ECO:0000259" key="6">
    <source>
        <dbReference type="Pfam" id="PF00892"/>
    </source>
</evidence>
<reference evidence="7 8" key="1">
    <citation type="submission" date="2024-08" db="EMBL/GenBank/DDBJ databases">
        <authorList>
            <person name="Cucini C."/>
            <person name="Frati F."/>
        </authorList>
    </citation>
    <scope>NUCLEOTIDE SEQUENCE [LARGE SCALE GENOMIC DNA]</scope>
</reference>
<dbReference type="Pfam" id="PF00892">
    <property type="entry name" value="EamA"/>
    <property type="match status" value="2"/>
</dbReference>
<protein>
    <recommendedName>
        <fullName evidence="6">EamA domain-containing protein</fullName>
    </recommendedName>
</protein>
<evidence type="ECO:0000313" key="8">
    <source>
        <dbReference type="Proteomes" id="UP001642540"/>
    </source>
</evidence>
<evidence type="ECO:0000256" key="1">
    <source>
        <dbReference type="ARBA" id="ARBA00004141"/>
    </source>
</evidence>
<dbReference type="InterPro" id="IPR000620">
    <property type="entry name" value="EamA_dom"/>
</dbReference>
<keyword evidence="2 5" id="KW-0812">Transmembrane</keyword>
<feature type="transmembrane region" description="Helical" evidence="5">
    <location>
        <begin position="182"/>
        <end position="201"/>
    </location>
</feature>
<evidence type="ECO:0000256" key="3">
    <source>
        <dbReference type="ARBA" id="ARBA00022989"/>
    </source>
</evidence>
<evidence type="ECO:0000313" key="7">
    <source>
        <dbReference type="EMBL" id="CAL8104295.1"/>
    </source>
</evidence>
<feature type="transmembrane region" description="Helical" evidence="5">
    <location>
        <begin position="245"/>
        <end position="267"/>
    </location>
</feature>
<feature type="domain" description="EamA" evidence="6">
    <location>
        <begin position="183"/>
        <end position="313"/>
    </location>
</feature>
<feature type="transmembrane region" description="Helical" evidence="5">
    <location>
        <begin position="44"/>
        <end position="61"/>
    </location>
</feature>
<proteinExistence type="predicted"/>
<feature type="transmembrane region" description="Helical" evidence="5">
    <location>
        <begin position="208"/>
        <end position="233"/>
    </location>
</feature>
<gene>
    <name evidence="7" type="ORF">ODALV1_LOCUS11707</name>
</gene>
<feature type="domain" description="EamA" evidence="6">
    <location>
        <begin position="84"/>
        <end position="166"/>
    </location>
</feature>
<name>A0ABP1QII1_9HEXA</name>
<evidence type="ECO:0000256" key="5">
    <source>
        <dbReference type="SAM" id="Phobius"/>
    </source>
</evidence>
<dbReference type="EMBL" id="CAXLJM020000035">
    <property type="protein sequence ID" value="CAL8104295.1"/>
    <property type="molecule type" value="Genomic_DNA"/>
</dbReference>
<comment type="caution">
    <text evidence="7">The sequence shown here is derived from an EMBL/GenBank/DDBJ whole genome shotgun (WGS) entry which is preliminary data.</text>
</comment>
<dbReference type="InterPro" id="IPR037185">
    <property type="entry name" value="EmrE-like"/>
</dbReference>
<feature type="transmembrane region" description="Helical" evidence="5">
    <location>
        <begin position="298"/>
        <end position="320"/>
    </location>
</feature>